<dbReference type="GO" id="GO:0098797">
    <property type="term" value="C:plasma membrane protein complex"/>
    <property type="evidence" value="ECO:0007669"/>
    <property type="project" value="TreeGrafter"/>
</dbReference>
<dbReference type="Gene3D" id="3.30.1150.10">
    <property type="match status" value="1"/>
</dbReference>
<dbReference type="EMBL" id="JRFA01000001">
    <property type="protein sequence ID" value="KGN76473.1"/>
    <property type="molecule type" value="Genomic_DNA"/>
</dbReference>
<feature type="domain" description="TonB C-terminal" evidence="11">
    <location>
        <begin position="141"/>
        <end position="231"/>
    </location>
</feature>
<dbReference type="Pfam" id="PF03544">
    <property type="entry name" value="TonB_C"/>
    <property type="match status" value="1"/>
</dbReference>
<evidence type="ECO:0000256" key="9">
    <source>
        <dbReference type="ARBA" id="ARBA00023136"/>
    </source>
</evidence>
<keyword evidence="5" id="KW-0997">Cell inner membrane</keyword>
<dbReference type="PANTHER" id="PTHR33446:SF2">
    <property type="entry name" value="PROTEIN TONB"/>
    <property type="match status" value="1"/>
</dbReference>
<dbReference type="AlphaFoldDB" id="A0A0A2EC46"/>
<keyword evidence="7" id="KW-0653">Protein transport</keyword>
<gene>
    <name evidence="12" type="ORF">HQ47_00065</name>
    <name evidence="13" type="ORF">NCTC11632_00931</name>
</gene>
<dbReference type="PROSITE" id="PS52015">
    <property type="entry name" value="TONB_CTD"/>
    <property type="match status" value="1"/>
</dbReference>
<dbReference type="EMBL" id="UGTF01000002">
    <property type="protein sequence ID" value="SUB88847.1"/>
    <property type="molecule type" value="Genomic_DNA"/>
</dbReference>
<dbReference type="GO" id="GO:0030288">
    <property type="term" value="C:outer membrane-bounded periplasmic space"/>
    <property type="evidence" value="ECO:0007669"/>
    <property type="project" value="InterPro"/>
</dbReference>
<keyword evidence="8 10" id="KW-1133">Transmembrane helix</keyword>
<evidence type="ECO:0000256" key="2">
    <source>
        <dbReference type="ARBA" id="ARBA00006555"/>
    </source>
</evidence>
<evidence type="ECO:0000256" key="4">
    <source>
        <dbReference type="ARBA" id="ARBA00022475"/>
    </source>
</evidence>
<dbReference type="InterPro" id="IPR051045">
    <property type="entry name" value="TonB-dependent_transducer"/>
</dbReference>
<reference evidence="13 15" key="2">
    <citation type="submission" date="2018-06" db="EMBL/GenBank/DDBJ databases">
        <authorList>
            <consortium name="Pathogen Informatics"/>
            <person name="Doyle S."/>
        </authorList>
    </citation>
    <scope>NUCLEOTIDE SEQUENCE [LARGE SCALE GENOMIC DNA]</scope>
    <source>
        <strain evidence="13 15">NCTC11632</strain>
    </source>
</reference>
<evidence type="ECO:0000256" key="7">
    <source>
        <dbReference type="ARBA" id="ARBA00022927"/>
    </source>
</evidence>
<dbReference type="InterPro" id="IPR037682">
    <property type="entry name" value="TonB_C"/>
</dbReference>
<dbReference type="STRING" id="28115.HQ47_00065"/>
<dbReference type="RefSeq" id="WP_025004658.1">
    <property type="nucleotide sequence ID" value="NZ_JASBZX010000021.1"/>
</dbReference>
<dbReference type="GO" id="GO:0015031">
    <property type="term" value="P:protein transport"/>
    <property type="evidence" value="ECO:0007669"/>
    <property type="project" value="UniProtKB-KW"/>
</dbReference>
<evidence type="ECO:0000256" key="10">
    <source>
        <dbReference type="SAM" id="Phobius"/>
    </source>
</evidence>
<dbReference type="PANTHER" id="PTHR33446">
    <property type="entry name" value="PROTEIN TONB-RELATED"/>
    <property type="match status" value="1"/>
</dbReference>
<feature type="transmembrane region" description="Helical" evidence="10">
    <location>
        <begin position="16"/>
        <end position="34"/>
    </location>
</feature>
<reference evidence="12 14" key="1">
    <citation type="submission" date="2014-09" db="EMBL/GenBank/DDBJ databases">
        <title>Draft Genome Sequence of Porphyromonas macacae COT-192_OH2859.</title>
        <authorList>
            <person name="Wallis C."/>
            <person name="Deusch O."/>
            <person name="O'Flynn C."/>
            <person name="Davis I."/>
            <person name="Horsfall A."/>
            <person name="Kirkwood N."/>
            <person name="Harris S."/>
            <person name="Eisen J.A."/>
            <person name="Coil D.A."/>
            <person name="Darling A.E."/>
            <person name="Jospin G."/>
            <person name="Alexiev A."/>
        </authorList>
    </citation>
    <scope>NUCLEOTIDE SEQUENCE [LARGE SCALE GENOMIC DNA]</scope>
    <source>
        <strain evidence="14">COT-192 OH2859</strain>
        <strain evidence="12">COT-192_OH2859</strain>
    </source>
</reference>
<dbReference type="FunFam" id="3.30.1150.10:FF:000002">
    <property type="entry name" value="Energy transducer TonB"/>
    <property type="match status" value="1"/>
</dbReference>
<evidence type="ECO:0000313" key="15">
    <source>
        <dbReference type="Proteomes" id="UP000254156"/>
    </source>
</evidence>
<evidence type="ECO:0000256" key="3">
    <source>
        <dbReference type="ARBA" id="ARBA00022448"/>
    </source>
</evidence>
<proteinExistence type="inferred from homology"/>
<dbReference type="NCBIfam" id="TIGR01352">
    <property type="entry name" value="tonB_Cterm"/>
    <property type="match status" value="1"/>
</dbReference>
<evidence type="ECO:0000256" key="8">
    <source>
        <dbReference type="ARBA" id="ARBA00022989"/>
    </source>
</evidence>
<comment type="subcellular location">
    <subcellularLocation>
        <location evidence="1">Cell inner membrane</location>
        <topology evidence="1">Single-pass membrane protein</topology>
        <orientation evidence="1">Periplasmic side</orientation>
    </subcellularLocation>
</comment>
<dbReference type="GO" id="GO:0031992">
    <property type="term" value="F:energy transducer activity"/>
    <property type="evidence" value="ECO:0007669"/>
    <property type="project" value="InterPro"/>
</dbReference>
<keyword evidence="4" id="KW-1003">Cell membrane</keyword>
<keyword evidence="3" id="KW-0813">Transport</keyword>
<accession>A0A0A2EC46</accession>
<dbReference type="GO" id="GO:0055085">
    <property type="term" value="P:transmembrane transport"/>
    <property type="evidence" value="ECO:0007669"/>
    <property type="project" value="InterPro"/>
</dbReference>
<evidence type="ECO:0000313" key="13">
    <source>
        <dbReference type="EMBL" id="SUB88847.1"/>
    </source>
</evidence>
<evidence type="ECO:0000256" key="6">
    <source>
        <dbReference type="ARBA" id="ARBA00022692"/>
    </source>
</evidence>
<comment type="similarity">
    <text evidence="2">Belongs to the TonB family.</text>
</comment>
<keyword evidence="9 10" id="KW-0472">Membrane</keyword>
<protein>
    <submittedName>
        <fullName evidence="12">Energy transducer TonB</fullName>
    </submittedName>
    <submittedName>
        <fullName evidence="13">TonB family C-terminal domain</fullName>
    </submittedName>
</protein>
<dbReference type="GO" id="GO:0015891">
    <property type="term" value="P:siderophore transport"/>
    <property type="evidence" value="ECO:0007669"/>
    <property type="project" value="InterPro"/>
</dbReference>
<keyword evidence="6 10" id="KW-0812">Transmembrane</keyword>
<evidence type="ECO:0000313" key="14">
    <source>
        <dbReference type="Proteomes" id="UP000030103"/>
    </source>
</evidence>
<dbReference type="InterPro" id="IPR003538">
    <property type="entry name" value="TonB"/>
</dbReference>
<evidence type="ECO:0000313" key="12">
    <source>
        <dbReference type="EMBL" id="KGN76473.1"/>
    </source>
</evidence>
<dbReference type="Proteomes" id="UP000254156">
    <property type="component" value="Unassembled WGS sequence"/>
</dbReference>
<name>A0A0A2EC46_9PORP</name>
<dbReference type="InterPro" id="IPR006260">
    <property type="entry name" value="TonB/TolA_C"/>
</dbReference>
<dbReference type="PRINTS" id="PR01374">
    <property type="entry name" value="TONBPROTEIN"/>
</dbReference>
<dbReference type="SUPFAM" id="SSF74653">
    <property type="entry name" value="TolA/TonB C-terminal domain"/>
    <property type="match status" value="1"/>
</dbReference>
<evidence type="ECO:0000256" key="5">
    <source>
        <dbReference type="ARBA" id="ARBA00022519"/>
    </source>
</evidence>
<keyword evidence="14" id="KW-1185">Reference proteome</keyword>
<organism evidence="12 14">
    <name type="scientific">Porphyromonas macacae</name>
    <dbReference type="NCBI Taxonomy" id="28115"/>
    <lineage>
        <taxon>Bacteria</taxon>
        <taxon>Pseudomonadati</taxon>
        <taxon>Bacteroidota</taxon>
        <taxon>Bacteroidia</taxon>
        <taxon>Bacteroidales</taxon>
        <taxon>Porphyromonadaceae</taxon>
        <taxon>Porphyromonas</taxon>
    </lineage>
</organism>
<evidence type="ECO:0000259" key="11">
    <source>
        <dbReference type="PROSITE" id="PS52015"/>
    </source>
</evidence>
<sequence length="231" mass="25776">MEIKKSPKANLEKQKGLSLLMGLVVALAIVYVSLEYRSLTKHDDNIIAKIDIADVDEQLLIEDQKQPEPEPEPEVAKIEVQLPEEFEVVSNEKEVAKVTLISGEEDKKLPPPTVIVPQVSAADEEAEKIFTVVEKNPEFPGGTAEMYKYLNNSINYPQIAADNGVQGKVTLGFVVERDGSITQIQVLRGVDPELDKEAIRVVKSMPKWKPGQQQGRPVRCRFTLPVTFQLM</sequence>
<dbReference type="eggNOG" id="COG0810">
    <property type="taxonomic scope" value="Bacteria"/>
</dbReference>
<dbReference type="OrthoDB" id="9814002at2"/>
<evidence type="ECO:0000256" key="1">
    <source>
        <dbReference type="ARBA" id="ARBA00004383"/>
    </source>
</evidence>
<dbReference type="Proteomes" id="UP000030103">
    <property type="component" value="Unassembled WGS sequence"/>
</dbReference>